<feature type="chain" id="PRO_5002027242" evidence="2">
    <location>
        <begin position="19"/>
        <end position="370"/>
    </location>
</feature>
<gene>
    <name evidence="4" type="ORF">THRCLA_10454</name>
</gene>
<dbReference type="OrthoDB" id="76759at2759"/>
<dbReference type="EMBL" id="JNBS01003402">
    <property type="protein sequence ID" value="OQR87503.1"/>
    <property type="molecule type" value="Genomic_DNA"/>
</dbReference>
<keyword evidence="5" id="KW-1185">Reference proteome</keyword>
<reference evidence="3 5" key="1">
    <citation type="journal article" date="2014" name="Genome Biol. Evol.">
        <title>The secreted proteins of Achlya hypogyna and Thraustotheca clavata identify the ancestral oomycete secretome and reveal gene acquisitions by horizontal gene transfer.</title>
        <authorList>
            <person name="Misner I."/>
            <person name="Blouin N."/>
            <person name="Leonard G."/>
            <person name="Richards T.A."/>
            <person name="Lane C.E."/>
        </authorList>
    </citation>
    <scope>NUCLEOTIDE SEQUENCE</scope>
    <source>
        <strain evidence="3 5">ATCC 34112</strain>
    </source>
</reference>
<dbReference type="STRING" id="74557.A0A0A7CLJ4"/>
<dbReference type="PANTHER" id="PTHR36234">
    <property type="entry name" value="LYSYL ENDOPEPTIDASE"/>
    <property type="match status" value="1"/>
</dbReference>
<evidence type="ECO:0000313" key="4">
    <source>
        <dbReference type="EMBL" id="OQR87503.1"/>
    </source>
</evidence>
<sequence>MFSLAKLTVLFAAALVSAQSCFQSSDEIGRIAPYSLASNGTASFSQVVTHEKASYISLHFDSLQLPPGATLTLASPDGSTKVNYIGGRSDFFAEYIPGDSVVVTYKAPNEVGLLEGANAFAIDRLAYGVPVTTEAVCGNDDTKAAVCYKNELPTHYQKAQAVGRLLIGGTSLCTGWLFGSEGHLITNNHCIGDATAARDIQFEFGAECSTCSDPNNTKQLACRGTIVATSATFIRTSKTLDYTLVKLNLKSGASLSKYGFLQARASGPVLNEEIYIPQHPGGKPRRLGVVLDDGENGTLETLNVNKCVANEVGYMVDTEGGSSGSPVLSPNDHAVVALHNCGGCLNGGIKISDIVRDLKSANKLPAQALK</sequence>
<feature type="signal peptide" evidence="2">
    <location>
        <begin position="1"/>
        <end position="18"/>
    </location>
</feature>
<dbReference type="PANTHER" id="PTHR36234:SF5">
    <property type="entry name" value="LYSYL ENDOPEPTIDASE"/>
    <property type="match status" value="1"/>
</dbReference>
<dbReference type="InterPro" id="IPR009003">
    <property type="entry name" value="Peptidase_S1_PA"/>
</dbReference>
<proteinExistence type="predicted"/>
<dbReference type="InterPro" id="IPR043504">
    <property type="entry name" value="Peptidase_S1_PA_chymotrypsin"/>
</dbReference>
<dbReference type="SUPFAM" id="SSF50494">
    <property type="entry name" value="Trypsin-like serine proteases"/>
    <property type="match status" value="1"/>
</dbReference>
<dbReference type="Pfam" id="PF13365">
    <property type="entry name" value="Trypsin_2"/>
    <property type="match status" value="1"/>
</dbReference>
<name>A0A0A7CLJ4_9STRA</name>
<dbReference type="Proteomes" id="UP000243217">
    <property type="component" value="Unassembled WGS sequence"/>
</dbReference>
<accession>A0A0A7CLJ4</accession>
<dbReference type="PROSITE" id="PS51257">
    <property type="entry name" value="PROKAR_LIPOPROTEIN"/>
    <property type="match status" value="1"/>
</dbReference>
<dbReference type="AlphaFoldDB" id="A0A0A7CLJ4"/>
<evidence type="ECO:0000256" key="2">
    <source>
        <dbReference type="SAM" id="SignalP"/>
    </source>
</evidence>
<evidence type="ECO:0000256" key="1">
    <source>
        <dbReference type="ARBA" id="ARBA00023026"/>
    </source>
</evidence>
<keyword evidence="1" id="KW-0843">Virulence</keyword>
<dbReference type="Gene3D" id="2.40.10.10">
    <property type="entry name" value="Trypsin-like serine proteases"/>
    <property type="match status" value="2"/>
</dbReference>
<evidence type="ECO:0000313" key="5">
    <source>
        <dbReference type="Proteomes" id="UP000243217"/>
    </source>
</evidence>
<dbReference type="EMBL" id="KM038256">
    <property type="protein sequence ID" value="AIG55717.1"/>
    <property type="molecule type" value="Genomic_DNA"/>
</dbReference>
<protein>
    <submittedName>
        <fullName evidence="3">Secreted protein</fullName>
    </submittedName>
</protein>
<keyword evidence="2" id="KW-0732">Signal</keyword>
<organism evidence="3">
    <name type="scientific">Thraustotheca clavata</name>
    <dbReference type="NCBI Taxonomy" id="74557"/>
    <lineage>
        <taxon>Eukaryota</taxon>
        <taxon>Sar</taxon>
        <taxon>Stramenopiles</taxon>
        <taxon>Oomycota</taxon>
        <taxon>Saprolegniomycetes</taxon>
        <taxon>Saprolegniales</taxon>
        <taxon>Achlyaceae</taxon>
        <taxon>Thraustotheca</taxon>
    </lineage>
</organism>
<evidence type="ECO:0000313" key="3">
    <source>
        <dbReference type="EMBL" id="AIG55717.1"/>
    </source>
</evidence>